<organism evidence="1 2">
    <name type="scientific">Thanatephorus cucumeris (strain AG1-IA)</name>
    <name type="common">Rice sheath blight fungus</name>
    <name type="synonym">Rhizoctonia solani</name>
    <dbReference type="NCBI Taxonomy" id="983506"/>
    <lineage>
        <taxon>Eukaryota</taxon>
        <taxon>Fungi</taxon>
        <taxon>Dikarya</taxon>
        <taxon>Basidiomycota</taxon>
        <taxon>Agaricomycotina</taxon>
        <taxon>Agaricomycetes</taxon>
        <taxon>Cantharellales</taxon>
        <taxon>Ceratobasidiaceae</taxon>
        <taxon>Rhizoctonia</taxon>
        <taxon>Rhizoctonia solani AG-1</taxon>
    </lineage>
</organism>
<accession>L8WRN6</accession>
<protein>
    <submittedName>
        <fullName evidence="1">Uncharacterized protein</fullName>
    </submittedName>
</protein>
<keyword evidence="2" id="KW-1185">Reference proteome</keyword>
<evidence type="ECO:0000313" key="1">
    <source>
        <dbReference type="EMBL" id="ELU39044.1"/>
    </source>
</evidence>
<name>L8WRN6_THACA</name>
<sequence length="45" mass="5150">MGWPCKELRECCFSPSYDCRIWAAKQFSHVTPNGGRYAVEARKLG</sequence>
<evidence type="ECO:0000313" key="2">
    <source>
        <dbReference type="Proteomes" id="UP000011668"/>
    </source>
</evidence>
<dbReference type="Proteomes" id="UP000011668">
    <property type="component" value="Unassembled WGS sequence"/>
</dbReference>
<proteinExistence type="predicted"/>
<dbReference type="HOGENOM" id="CLU_3207928_0_0_1"/>
<gene>
    <name evidence="1" type="ORF">AG1IA_06925</name>
</gene>
<comment type="caution">
    <text evidence="1">The sequence shown here is derived from an EMBL/GenBank/DDBJ whole genome shotgun (WGS) entry which is preliminary data.</text>
</comment>
<dbReference type="EMBL" id="AFRT01001944">
    <property type="protein sequence ID" value="ELU39044.1"/>
    <property type="molecule type" value="Genomic_DNA"/>
</dbReference>
<reference evidence="1 2" key="1">
    <citation type="journal article" date="2013" name="Nat. Commun.">
        <title>The evolution and pathogenic mechanisms of the rice sheath blight pathogen.</title>
        <authorList>
            <person name="Zheng A."/>
            <person name="Lin R."/>
            <person name="Xu L."/>
            <person name="Qin P."/>
            <person name="Tang C."/>
            <person name="Ai P."/>
            <person name="Zhang D."/>
            <person name="Liu Y."/>
            <person name="Sun Z."/>
            <person name="Feng H."/>
            <person name="Wang Y."/>
            <person name="Chen Y."/>
            <person name="Liang X."/>
            <person name="Fu R."/>
            <person name="Li Q."/>
            <person name="Zhang J."/>
            <person name="Yu X."/>
            <person name="Xie Z."/>
            <person name="Ding L."/>
            <person name="Guan P."/>
            <person name="Tang J."/>
            <person name="Liang Y."/>
            <person name="Wang S."/>
            <person name="Deng Q."/>
            <person name="Li S."/>
            <person name="Zhu J."/>
            <person name="Wang L."/>
            <person name="Liu H."/>
            <person name="Li P."/>
        </authorList>
    </citation>
    <scope>NUCLEOTIDE SEQUENCE [LARGE SCALE GENOMIC DNA]</scope>
    <source>
        <strain evidence="2">AG-1 IA</strain>
    </source>
</reference>
<dbReference type="AlphaFoldDB" id="L8WRN6"/>